<dbReference type="InterPro" id="IPR052021">
    <property type="entry name" value="Type-I_RS_S_subunit"/>
</dbReference>
<evidence type="ECO:0000259" key="4">
    <source>
        <dbReference type="Pfam" id="PF01420"/>
    </source>
</evidence>
<dbReference type="Gene3D" id="3.90.220.20">
    <property type="entry name" value="DNA methylase specificity domains"/>
    <property type="match status" value="2"/>
</dbReference>
<dbReference type="InterPro" id="IPR000055">
    <property type="entry name" value="Restrct_endonuc_typeI_TRD"/>
</dbReference>
<feature type="domain" description="Type I restriction modification DNA specificity" evidence="4">
    <location>
        <begin position="3"/>
        <end position="74"/>
    </location>
</feature>
<dbReference type="RefSeq" id="WP_023466708.1">
    <property type="nucleotide sequence ID" value="NZ_KI546278.1"/>
</dbReference>
<evidence type="ECO:0000313" key="6">
    <source>
        <dbReference type="Proteomes" id="UP000018412"/>
    </source>
</evidence>
<dbReference type="GO" id="GO:0009307">
    <property type="term" value="P:DNA restriction-modification system"/>
    <property type="evidence" value="ECO:0007669"/>
    <property type="project" value="UniProtKB-KW"/>
</dbReference>
<gene>
    <name evidence="5" type="ORF">NB22_08970</name>
</gene>
<dbReference type="PANTHER" id="PTHR30408">
    <property type="entry name" value="TYPE-1 RESTRICTION ENZYME ECOKI SPECIFICITY PROTEIN"/>
    <property type="match status" value="1"/>
</dbReference>
<keyword evidence="2" id="KW-0680">Restriction system</keyword>
<dbReference type="Proteomes" id="UP000018412">
    <property type="component" value="Unassembled WGS sequence"/>
</dbReference>
<dbReference type="InterPro" id="IPR044946">
    <property type="entry name" value="Restrct_endonuc_typeI_TRD_sf"/>
</dbReference>
<organism evidence="5 6">
    <name type="scientific">Limosilactobacillus fermentum NB-22</name>
    <dbReference type="NCBI Taxonomy" id="1408443"/>
    <lineage>
        <taxon>Bacteria</taxon>
        <taxon>Bacillati</taxon>
        <taxon>Bacillota</taxon>
        <taxon>Bacilli</taxon>
        <taxon>Lactobacillales</taxon>
        <taxon>Lactobacillaceae</taxon>
        <taxon>Limosilactobacillus</taxon>
    </lineage>
</organism>
<protein>
    <recommendedName>
        <fullName evidence="4">Type I restriction modification DNA specificity domain-containing protein</fullName>
    </recommendedName>
</protein>
<name>A0A829LVJ0_LIMFE</name>
<evidence type="ECO:0000256" key="2">
    <source>
        <dbReference type="ARBA" id="ARBA00022747"/>
    </source>
</evidence>
<dbReference type="PANTHER" id="PTHR30408:SF13">
    <property type="entry name" value="TYPE I RESTRICTION ENZYME HINDI SPECIFICITY SUBUNIT"/>
    <property type="match status" value="1"/>
</dbReference>
<reference evidence="5 6" key="2">
    <citation type="journal article" date="2015" name="Genome Announc.">
        <title>Draft Genome Sequence of Lactobacillus fermentum NB-22.</title>
        <authorList>
            <person name="Chaplin A.V."/>
            <person name="Shkoporov A.N."/>
            <person name="Efimov B.A."/>
            <person name="Pikina A.P."/>
            <person name="Borisova O.Y."/>
            <person name="Gladko I.A."/>
            <person name="Postnikova E.A."/>
            <person name="Lordkipanidze A.E."/>
            <person name="Kafarskaia L.I."/>
        </authorList>
    </citation>
    <scope>NUCLEOTIDE SEQUENCE [LARGE SCALE GENOMIC DNA]</scope>
    <source>
        <strain evidence="5 6">NB-22</strain>
    </source>
</reference>
<dbReference type="REBASE" id="126511">
    <property type="entry name" value="S.LfeNB22ORF8965P"/>
</dbReference>
<dbReference type="SUPFAM" id="SSF116734">
    <property type="entry name" value="DNA methylase specificity domain"/>
    <property type="match status" value="2"/>
</dbReference>
<keyword evidence="3" id="KW-0238">DNA-binding</keyword>
<comment type="similarity">
    <text evidence="1">Belongs to the type-I restriction system S methylase family.</text>
</comment>
<evidence type="ECO:0000256" key="1">
    <source>
        <dbReference type="ARBA" id="ARBA00010923"/>
    </source>
</evidence>
<sequence>MDNEFLYYYLQGSYMQQQIGFNEGTGATVSNIRIPILLSMRMELPALNLQRQMVQVLDAVDSKIELNQQINKNLLKLIDGIFNRVYLGSELVKNASRVKLSSIIRTKSGTFNPKKTSEVFVNHFSMPAFDAARFPVVNTASDIKSNKNVVEPFSILVSKMNPDVKRVWLPNTSKELLNVASTEFLTFNADVPEMQAFVYAVVNDKRYQKYLESNATGSTNSRQRVLPRVAYSYEIPYVKEVAQQFGFQIVDIMDMIKLNKEQNQHLIRLRNVLLPKLLAGDIDLSNIKTVMNNA</sequence>
<evidence type="ECO:0000313" key="5">
    <source>
        <dbReference type="EMBL" id="ESS00641.1"/>
    </source>
</evidence>
<dbReference type="GO" id="GO:0003677">
    <property type="term" value="F:DNA binding"/>
    <property type="evidence" value="ECO:0007669"/>
    <property type="project" value="UniProtKB-KW"/>
</dbReference>
<comment type="caution">
    <text evidence="5">The sequence shown here is derived from an EMBL/GenBank/DDBJ whole genome shotgun (WGS) entry which is preliminary data.</text>
</comment>
<dbReference type="AlphaFoldDB" id="A0A829LVJ0"/>
<dbReference type="EMBL" id="AYHA01000152">
    <property type="protein sequence ID" value="ESS00641.1"/>
    <property type="molecule type" value="Genomic_DNA"/>
</dbReference>
<proteinExistence type="inferred from homology"/>
<dbReference type="Pfam" id="PF01420">
    <property type="entry name" value="Methylase_S"/>
    <property type="match status" value="1"/>
</dbReference>
<reference evidence="6" key="1">
    <citation type="submission" date="2013-10" db="EMBL/GenBank/DDBJ databases">
        <title>Draft genome sequence of Lactobacillus fermentum NB-22.</title>
        <authorList>
            <person name="Chaplin A.V."/>
            <person name="Shkoporov A.N."/>
            <person name="Khokhlova E.V."/>
            <person name="Efimov B.A."/>
            <person name="Kafarskaia L.I."/>
        </authorList>
    </citation>
    <scope>NUCLEOTIDE SEQUENCE [LARGE SCALE GENOMIC DNA]</scope>
    <source>
        <strain evidence="6">NB-22</strain>
    </source>
</reference>
<evidence type="ECO:0000256" key="3">
    <source>
        <dbReference type="ARBA" id="ARBA00023125"/>
    </source>
</evidence>
<accession>A0A829LVJ0</accession>